<feature type="domain" description="ABC transporter" evidence="4">
    <location>
        <begin position="5"/>
        <end position="230"/>
    </location>
</feature>
<dbReference type="RefSeq" id="WP_148064209.1">
    <property type="nucleotide sequence ID" value="NZ_VRYZ01000004.1"/>
</dbReference>
<dbReference type="CDD" id="cd03230">
    <property type="entry name" value="ABC_DR_subfamily_A"/>
    <property type="match status" value="1"/>
</dbReference>
<keyword evidence="2" id="KW-0547">Nucleotide-binding</keyword>
<dbReference type="PROSITE" id="PS50893">
    <property type="entry name" value="ABC_TRANSPORTER_2"/>
    <property type="match status" value="1"/>
</dbReference>
<proteinExistence type="predicted"/>
<reference evidence="5 6" key="1">
    <citation type="submission" date="2019-08" db="EMBL/GenBank/DDBJ databases">
        <title>Parahaliea maris sp. nov., isolated from the surface seawater.</title>
        <authorList>
            <person name="Liu Y."/>
        </authorList>
    </citation>
    <scope>NUCLEOTIDE SEQUENCE [LARGE SCALE GENOMIC DNA]</scope>
    <source>
        <strain evidence="5 6">S2-26</strain>
    </source>
</reference>
<dbReference type="GO" id="GO:0016887">
    <property type="term" value="F:ATP hydrolysis activity"/>
    <property type="evidence" value="ECO:0007669"/>
    <property type="project" value="InterPro"/>
</dbReference>
<dbReference type="InterPro" id="IPR003593">
    <property type="entry name" value="AAA+_ATPase"/>
</dbReference>
<dbReference type="InterPro" id="IPR003439">
    <property type="entry name" value="ABC_transporter-like_ATP-bd"/>
</dbReference>
<dbReference type="EMBL" id="VRYZ01000004">
    <property type="protein sequence ID" value="TXS91577.1"/>
    <property type="molecule type" value="Genomic_DNA"/>
</dbReference>
<evidence type="ECO:0000256" key="1">
    <source>
        <dbReference type="ARBA" id="ARBA00022448"/>
    </source>
</evidence>
<dbReference type="InterPro" id="IPR027417">
    <property type="entry name" value="P-loop_NTPase"/>
</dbReference>
<keyword evidence="3 5" id="KW-0067">ATP-binding</keyword>
<sequence>MNRVIEARGLSRQFAQVQAVDGVDLSLKAGTVLGLIGPNGAGKTTLLRALLGLTDCDGEVQVLGLDPRREHARLMQQVCFIADTAVLPRWMTVLQLLDYVSGIHPRFDRGQAERFLANTEVGVKRKVAELSKGMTVQLHLALVMAIDARVLILDEPTLGLDILFRKRFYEQLLNDYFDDERTIIISTHQVEEVQNILTEVVFMSRGRVILNKDMASFETTFSEVHVVGGATARAEAIPHIGSRPILGGRAIIYEGVDRALLEPLGQVRTPSVSDLFVAKIGGEAHHGQ</sequence>
<evidence type="ECO:0000256" key="3">
    <source>
        <dbReference type="ARBA" id="ARBA00022840"/>
    </source>
</evidence>
<comment type="caution">
    <text evidence="5">The sequence shown here is derived from an EMBL/GenBank/DDBJ whole genome shotgun (WGS) entry which is preliminary data.</text>
</comment>
<name>A0A5C8ZVT8_9GAMM</name>
<dbReference type="InterPro" id="IPR051782">
    <property type="entry name" value="ABC_Transporter_VariousFunc"/>
</dbReference>
<evidence type="ECO:0000313" key="5">
    <source>
        <dbReference type="EMBL" id="TXS91577.1"/>
    </source>
</evidence>
<evidence type="ECO:0000313" key="6">
    <source>
        <dbReference type="Proteomes" id="UP000321933"/>
    </source>
</evidence>
<evidence type="ECO:0000256" key="2">
    <source>
        <dbReference type="ARBA" id="ARBA00022741"/>
    </source>
</evidence>
<dbReference type="PANTHER" id="PTHR42939:SF1">
    <property type="entry name" value="ABC TRANSPORTER ATP-BINDING PROTEIN ALBC-RELATED"/>
    <property type="match status" value="1"/>
</dbReference>
<evidence type="ECO:0000259" key="4">
    <source>
        <dbReference type="PROSITE" id="PS50893"/>
    </source>
</evidence>
<dbReference type="Gene3D" id="3.40.50.300">
    <property type="entry name" value="P-loop containing nucleotide triphosphate hydrolases"/>
    <property type="match status" value="1"/>
</dbReference>
<dbReference type="OrthoDB" id="9804819at2"/>
<organism evidence="5 6">
    <name type="scientific">Parahaliea aestuarii</name>
    <dbReference type="NCBI Taxonomy" id="1852021"/>
    <lineage>
        <taxon>Bacteria</taxon>
        <taxon>Pseudomonadati</taxon>
        <taxon>Pseudomonadota</taxon>
        <taxon>Gammaproteobacteria</taxon>
        <taxon>Cellvibrionales</taxon>
        <taxon>Halieaceae</taxon>
        <taxon>Parahaliea</taxon>
    </lineage>
</organism>
<keyword evidence="1" id="KW-0813">Transport</keyword>
<accession>A0A5C8ZVT8</accession>
<dbReference type="Pfam" id="PF00005">
    <property type="entry name" value="ABC_tran"/>
    <property type="match status" value="1"/>
</dbReference>
<protein>
    <submittedName>
        <fullName evidence="5">ABC transporter ATP-binding protein</fullName>
    </submittedName>
</protein>
<dbReference type="PANTHER" id="PTHR42939">
    <property type="entry name" value="ABC TRANSPORTER ATP-BINDING PROTEIN ALBC-RELATED"/>
    <property type="match status" value="1"/>
</dbReference>
<dbReference type="AlphaFoldDB" id="A0A5C8ZVT8"/>
<gene>
    <name evidence="5" type="ORF">FVW59_10430</name>
</gene>
<dbReference type="Proteomes" id="UP000321933">
    <property type="component" value="Unassembled WGS sequence"/>
</dbReference>
<dbReference type="GO" id="GO:0005524">
    <property type="term" value="F:ATP binding"/>
    <property type="evidence" value="ECO:0007669"/>
    <property type="project" value="UniProtKB-KW"/>
</dbReference>
<keyword evidence="6" id="KW-1185">Reference proteome</keyword>
<dbReference type="SUPFAM" id="SSF52540">
    <property type="entry name" value="P-loop containing nucleoside triphosphate hydrolases"/>
    <property type="match status" value="1"/>
</dbReference>
<dbReference type="SMART" id="SM00382">
    <property type="entry name" value="AAA"/>
    <property type="match status" value="1"/>
</dbReference>